<proteinExistence type="predicted"/>
<dbReference type="WBParaSite" id="ES5_v2.g15212.t1">
    <property type="protein sequence ID" value="ES5_v2.g15212.t1"/>
    <property type="gene ID" value="ES5_v2.g15212"/>
</dbReference>
<accession>A0AC34FD70</accession>
<dbReference type="Proteomes" id="UP000887579">
    <property type="component" value="Unplaced"/>
</dbReference>
<organism evidence="1 2">
    <name type="scientific">Panagrolaimus sp. ES5</name>
    <dbReference type="NCBI Taxonomy" id="591445"/>
    <lineage>
        <taxon>Eukaryota</taxon>
        <taxon>Metazoa</taxon>
        <taxon>Ecdysozoa</taxon>
        <taxon>Nematoda</taxon>
        <taxon>Chromadorea</taxon>
        <taxon>Rhabditida</taxon>
        <taxon>Tylenchina</taxon>
        <taxon>Panagrolaimomorpha</taxon>
        <taxon>Panagrolaimoidea</taxon>
        <taxon>Panagrolaimidae</taxon>
        <taxon>Panagrolaimus</taxon>
    </lineage>
</organism>
<reference evidence="2" key="1">
    <citation type="submission" date="2022-11" db="UniProtKB">
        <authorList>
            <consortium name="WormBaseParasite"/>
        </authorList>
    </citation>
    <scope>IDENTIFICATION</scope>
</reference>
<evidence type="ECO:0000313" key="2">
    <source>
        <dbReference type="WBParaSite" id="ES5_v2.g15212.t1"/>
    </source>
</evidence>
<protein>
    <submittedName>
        <fullName evidence="2">Peptidase S1 domain-containing protein</fullName>
    </submittedName>
</protein>
<evidence type="ECO:0000313" key="1">
    <source>
        <dbReference type="Proteomes" id="UP000887579"/>
    </source>
</evidence>
<name>A0AC34FD70_9BILA</name>
<sequence>MSLSVIKDLFIVFSIFLLAESHVRKTRMTYADPTTVEKYPYLAYGGHCTASIIHERYLLSALHCYQGANPADVSFWVGVDDRNNVSEGVQHFAEAIFERNNGSLPYTPGDIVLIRLTQPITFNSRAQPIKLNKSLVFTPKETITVTGFGATEFGGYSQELREGTFTLTSSSSGSVQMESSKNGLGTVNT</sequence>